<dbReference type="AlphaFoldDB" id="A0A2T0AGK6"/>
<gene>
    <name evidence="2" type="ORF">AAT19DRAFT_12543</name>
</gene>
<dbReference type="InterPro" id="IPR019401">
    <property type="entry name" value="Znf_CHCC"/>
</dbReference>
<dbReference type="GO" id="GO:0005739">
    <property type="term" value="C:mitochondrion"/>
    <property type="evidence" value="ECO:0007669"/>
    <property type="project" value="GOC"/>
</dbReference>
<evidence type="ECO:0000313" key="2">
    <source>
        <dbReference type="EMBL" id="PRQ77125.1"/>
    </source>
</evidence>
<dbReference type="Proteomes" id="UP000239560">
    <property type="component" value="Unassembled WGS sequence"/>
</dbReference>
<name>A0A2T0AGK6_RHOTO</name>
<organism evidence="2 3">
    <name type="scientific">Rhodotorula toruloides</name>
    <name type="common">Yeast</name>
    <name type="synonym">Rhodosporidium toruloides</name>
    <dbReference type="NCBI Taxonomy" id="5286"/>
    <lineage>
        <taxon>Eukaryota</taxon>
        <taxon>Fungi</taxon>
        <taxon>Dikarya</taxon>
        <taxon>Basidiomycota</taxon>
        <taxon>Pucciniomycotina</taxon>
        <taxon>Microbotryomycetes</taxon>
        <taxon>Sporidiobolales</taxon>
        <taxon>Sporidiobolaceae</taxon>
        <taxon>Rhodotorula</taxon>
    </lineage>
</organism>
<feature type="non-terminal residue" evidence="2">
    <location>
        <position position="1"/>
    </location>
</feature>
<protein>
    <recommendedName>
        <fullName evidence="1">Zinc finger CHCC-type domain-containing protein</fullName>
    </recommendedName>
</protein>
<dbReference type="EMBL" id="LCTV02000002">
    <property type="protein sequence ID" value="PRQ77125.1"/>
    <property type="molecule type" value="Genomic_DNA"/>
</dbReference>
<accession>A0A2T0AGK6</accession>
<dbReference type="PANTHER" id="PTHR13156:SF0">
    <property type="entry name" value="NADH DEHYDROGENASE [UBIQUINONE] IRON-SULFUR PROTEIN 6, MITOCHONDRIAL"/>
    <property type="match status" value="1"/>
</dbReference>
<dbReference type="OrthoDB" id="307899at2759"/>
<dbReference type="PANTHER" id="PTHR13156">
    <property type="entry name" value="NADH-UBIQUINONE OXIDOREDUCTASE 13 KD-A SUBUNIT"/>
    <property type="match status" value="1"/>
</dbReference>
<dbReference type="GO" id="GO:0006120">
    <property type="term" value="P:mitochondrial electron transport, NADH to ubiquinone"/>
    <property type="evidence" value="ECO:0007669"/>
    <property type="project" value="TreeGrafter"/>
</dbReference>
<sequence>QAPNRETTWSKSQATRTETMVGPRFEQTAEAYQPRPLAAIELIQEEPIRMVHARRAVCDGAGGALGHPRIFINLDKPGVHSCSYWCVERTLQNSAANRPSSWFAAAFATSRFTNTRNTASLQEGQRVDLDREVVQPLPVLAILSMCDRFQPVRELRRVPPAISRLCVDRAFVAALRESFCPLAAALSVLGSCIC</sequence>
<evidence type="ECO:0000259" key="1">
    <source>
        <dbReference type="Pfam" id="PF10276"/>
    </source>
</evidence>
<feature type="domain" description="Zinc finger CHCC-type" evidence="1">
    <location>
        <begin position="54"/>
        <end position="84"/>
    </location>
</feature>
<reference evidence="2 3" key="1">
    <citation type="journal article" date="2018" name="Elife">
        <title>Functional genomics of lipid metabolism in the oleaginous yeast Rhodosporidium toruloides.</title>
        <authorList>
            <person name="Coradetti S.T."/>
            <person name="Pinel D."/>
            <person name="Geiselman G."/>
            <person name="Ito M."/>
            <person name="Mondo S."/>
            <person name="Reilly M.C."/>
            <person name="Cheng Y.F."/>
            <person name="Bauer S."/>
            <person name="Grigoriev I."/>
            <person name="Gladden J.M."/>
            <person name="Simmons B.A."/>
            <person name="Brem R."/>
            <person name="Arkin A.P."/>
            <person name="Skerker J.M."/>
        </authorList>
    </citation>
    <scope>NUCLEOTIDE SEQUENCE [LARGE SCALE GENOMIC DNA]</scope>
    <source>
        <strain evidence="2 3">NBRC 0880</strain>
    </source>
</reference>
<dbReference type="Gene3D" id="2.60.260.40">
    <property type="entry name" value="q5lls5 like domains"/>
    <property type="match status" value="1"/>
</dbReference>
<dbReference type="Pfam" id="PF10276">
    <property type="entry name" value="zf-CHCC"/>
    <property type="match status" value="1"/>
</dbReference>
<proteinExistence type="predicted"/>
<comment type="caution">
    <text evidence="2">The sequence shown here is derived from an EMBL/GenBank/DDBJ whole genome shotgun (WGS) entry which is preliminary data.</text>
</comment>
<evidence type="ECO:0000313" key="3">
    <source>
        <dbReference type="Proteomes" id="UP000239560"/>
    </source>
</evidence>